<gene>
    <name evidence="1" type="ORF">Patl1_19294</name>
</gene>
<comment type="caution">
    <text evidence="1">The sequence shown here is derived from an EMBL/GenBank/DDBJ whole genome shotgun (WGS) entry which is preliminary data.</text>
</comment>
<accession>A0ACC1BYB5</accession>
<protein>
    <submittedName>
        <fullName evidence="1">Uncharacterized protein</fullName>
    </submittedName>
</protein>
<name>A0ACC1BYB5_9ROSI</name>
<sequence>MECYMKQYGASREEAIKEFNAMISSASKDINKECMKPIVVFMEILRRVVNIAHFVLVRVSKS</sequence>
<evidence type="ECO:0000313" key="1">
    <source>
        <dbReference type="EMBL" id="KAJ0104685.1"/>
    </source>
</evidence>
<dbReference type="EMBL" id="CM047898">
    <property type="protein sequence ID" value="KAJ0104685.1"/>
    <property type="molecule type" value="Genomic_DNA"/>
</dbReference>
<reference evidence="2" key="1">
    <citation type="journal article" date="2023" name="G3 (Bethesda)">
        <title>Genome assembly and association tests identify interacting loci associated with vigor, precocity, and sex in interspecific pistachio rootstocks.</title>
        <authorList>
            <person name="Palmer W."/>
            <person name="Jacygrad E."/>
            <person name="Sagayaradj S."/>
            <person name="Cavanaugh K."/>
            <person name="Han R."/>
            <person name="Bertier L."/>
            <person name="Beede B."/>
            <person name="Kafkas S."/>
            <person name="Golino D."/>
            <person name="Preece J."/>
            <person name="Michelmore R."/>
        </authorList>
    </citation>
    <scope>NUCLEOTIDE SEQUENCE [LARGE SCALE GENOMIC DNA]</scope>
</reference>
<proteinExistence type="predicted"/>
<organism evidence="1 2">
    <name type="scientific">Pistacia atlantica</name>
    <dbReference type="NCBI Taxonomy" id="434234"/>
    <lineage>
        <taxon>Eukaryota</taxon>
        <taxon>Viridiplantae</taxon>
        <taxon>Streptophyta</taxon>
        <taxon>Embryophyta</taxon>
        <taxon>Tracheophyta</taxon>
        <taxon>Spermatophyta</taxon>
        <taxon>Magnoliopsida</taxon>
        <taxon>eudicotyledons</taxon>
        <taxon>Gunneridae</taxon>
        <taxon>Pentapetalae</taxon>
        <taxon>rosids</taxon>
        <taxon>malvids</taxon>
        <taxon>Sapindales</taxon>
        <taxon>Anacardiaceae</taxon>
        <taxon>Pistacia</taxon>
    </lineage>
</organism>
<evidence type="ECO:0000313" key="2">
    <source>
        <dbReference type="Proteomes" id="UP001164250"/>
    </source>
</evidence>
<keyword evidence="2" id="KW-1185">Reference proteome</keyword>
<dbReference type="Proteomes" id="UP001164250">
    <property type="component" value="Chromosome 2"/>
</dbReference>